<dbReference type="Proteomes" id="UP000595618">
    <property type="component" value="Chromosome"/>
</dbReference>
<dbReference type="Pfam" id="PF13328">
    <property type="entry name" value="HD_4"/>
    <property type="match status" value="1"/>
</dbReference>
<dbReference type="AlphaFoldDB" id="A0A7T5RJD1"/>
<gene>
    <name evidence="2" type="ORF">HYW89_04295</name>
</gene>
<dbReference type="GO" id="GO:0005886">
    <property type="term" value="C:plasma membrane"/>
    <property type="evidence" value="ECO:0007669"/>
    <property type="project" value="TreeGrafter"/>
</dbReference>
<dbReference type="PANTHER" id="PTHR21262:SF31">
    <property type="entry name" value="GTP PYROPHOSPHOKINASE"/>
    <property type="match status" value="1"/>
</dbReference>
<feature type="domain" description="HD/PDEase" evidence="1">
    <location>
        <begin position="41"/>
        <end position="157"/>
    </location>
</feature>
<reference evidence="2 3" key="1">
    <citation type="submission" date="2020-07" db="EMBL/GenBank/DDBJ databases">
        <title>Huge and variable diversity of episymbiotic CPR bacteria and DPANN archaea in groundwater ecosystems.</title>
        <authorList>
            <person name="He C.Y."/>
            <person name="Keren R."/>
            <person name="Whittaker M."/>
            <person name="Farag I.F."/>
            <person name="Doudna J."/>
            <person name="Cate J.H.D."/>
            <person name="Banfield J.F."/>
        </authorList>
    </citation>
    <scope>NUCLEOTIDE SEQUENCE [LARGE SCALE GENOMIC DNA]</scope>
    <source>
        <strain evidence="2">NC_groundwater_541_Ag_S-0.1um_46_50</strain>
    </source>
</reference>
<dbReference type="InterPro" id="IPR003607">
    <property type="entry name" value="HD/PDEase_dom"/>
</dbReference>
<evidence type="ECO:0000313" key="2">
    <source>
        <dbReference type="EMBL" id="QQG45189.1"/>
    </source>
</evidence>
<dbReference type="EMBL" id="CP066690">
    <property type="protein sequence ID" value="QQG45189.1"/>
    <property type="molecule type" value="Genomic_DNA"/>
</dbReference>
<dbReference type="GO" id="GO:0016787">
    <property type="term" value="F:hydrolase activity"/>
    <property type="evidence" value="ECO:0007669"/>
    <property type="project" value="UniProtKB-KW"/>
</dbReference>
<protein>
    <submittedName>
        <fullName evidence="2">Bifunctional (P)ppGpp synthetase/guanosine-3',5'-bis(Diphosphate) 3'-pyrophosphohydrolase</fullName>
    </submittedName>
</protein>
<keyword evidence="2" id="KW-0378">Hydrolase</keyword>
<evidence type="ECO:0000313" key="3">
    <source>
        <dbReference type="Proteomes" id="UP000595618"/>
    </source>
</evidence>
<organism evidence="2 3">
    <name type="scientific">Candidatus Sungiibacteriota bacterium</name>
    <dbReference type="NCBI Taxonomy" id="2750080"/>
    <lineage>
        <taxon>Bacteria</taxon>
        <taxon>Candidatus Sungiibacteriota</taxon>
    </lineage>
</organism>
<accession>A0A7T5RJD1</accession>
<dbReference type="SUPFAM" id="SSF109604">
    <property type="entry name" value="HD-domain/PDEase-like"/>
    <property type="match status" value="1"/>
</dbReference>
<name>A0A7T5RJD1_9BACT</name>
<dbReference type="SMART" id="SM00471">
    <property type="entry name" value="HDc"/>
    <property type="match status" value="1"/>
</dbReference>
<dbReference type="PANTHER" id="PTHR21262">
    <property type="entry name" value="GUANOSINE-3',5'-BIS DIPHOSPHATE 3'-PYROPHOSPHOHYDROLASE"/>
    <property type="match status" value="1"/>
</dbReference>
<proteinExistence type="predicted"/>
<evidence type="ECO:0000259" key="1">
    <source>
        <dbReference type="SMART" id="SM00471"/>
    </source>
</evidence>
<sequence>MNRHEFFQKLNGVVKQQDDGTKISWAYWLAKSTHRTQLRINGERYFEHCRRVALNLVHYGPTDADEIITALLHDCLEDGFLPQDFIKALFGDFIAKGVEVLSKYRPRFNGAGIITEKIRISDDDYYRDISCAPSWIRRIKLADRLDNIRDLGVRTPERRQQYIQETKTYLMPLARITDERFLKALEERCEIHAGKV</sequence>
<dbReference type="Gene3D" id="1.10.3210.10">
    <property type="entry name" value="Hypothetical protein af1432"/>
    <property type="match status" value="1"/>
</dbReference>
<dbReference type="CDD" id="cd00077">
    <property type="entry name" value="HDc"/>
    <property type="match status" value="1"/>
</dbReference>